<evidence type="ECO:0008006" key="3">
    <source>
        <dbReference type="Google" id="ProtNLM"/>
    </source>
</evidence>
<dbReference type="PANTHER" id="PTHR37835:SF1">
    <property type="entry name" value="ALPHA-CLOSTRIPAIN"/>
    <property type="match status" value="1"/>
</dbReference>
<dbReference type="AlphaFoldDB" id="A0A1M6N1Y8"/>
<dbReference type="Gene3D" id="3.40.50.11970">
    <property type="match status" value="1"/>
</dbReference>
<dbReference type="EMBL" id="FRAE01000019">
    <property type="protein sequence ID" value="SHJ89701.1"/>
    <property type="molecule type" value="Genomic_DNA"/>
</dbReference>
<protein>
    <recommendedName>
        <fullName evidence="3">Clostripain family protein</fullName>
    </recommendedName>
</protein>
<dbReference type="RefSeq" id="WP_072888115.1">
    <property type="nucleotide sequence ID" value="NZ_FRAE01000019.1"/>
</dbReference>
<sequence length="395" mass="45993">MNKNNQKDWTVLIYINGNNDIEPEIRKAMLDIKNIVINDNINVLVQIGREEWELVKIIRPMDSLPESDDKWVGVRRYYFSKENNTLLKDLGKISMADPMCLYDFIKWGIKNYPSKNYMLILGGHGCVLKGALADYSQDNPYMMGIPEMNIAIDKACKKINSNIDILVIDMCYFNLLEIIYEFGKDKEHSVKNILTYIGEGPIQGLPYDKMINLLEGNNTDYIIKKIINNLNYNLAAFEVNNTKFKEIKSLFNDLGDCYLNNKKEELKPYEIISYLDIKQPWHSIVKDIQAEMNSIIIHSKRINNNLGRINLMTQVPSDFNQLYAYYKLSFNQNNKWSYLVSNKKAIDSIKLELIPIKISHKAICELISIMNPSLNVDDKEIILNNLFKYKNWKLK</sequence>
<dbReference type="InterPro" id="IPR005077">
    <property type="entry name" value="Peptidase_C11"/>
</dbReference>
<keyword evidence="2" id="KW-1185">Reference proteome</keyword>
<evidence type="ECO:0000313" key="2">
    <source>
        <dbReference type="Proteomes" id="UP000242497"/>
    </source>
</evidence>
<evidence type="ECO:0000313" key="1">
    <source>
        <dbReference type="EMBL" id="SHJ89701.1"/>
    </source>
</evidence>
<dbReference type="PANTHER" id="PTHR37835">
    <property type="entry name" value="ALPHA-CLOSTRIPAIN"/>
    <property type="match status" value="1"/>
</dbReference>
<reference evidence="2" key="1">
    <citation type="submission" date="2016-11" db="EMBL/GenBank/DDBJ databases">
        <authorList>
            <person name="Varghese N."/>
            <person name="Submissions S."/>
        </authorList>
    </citation>
    <scope>NUCLEOTIDE SEQUENCE [LARGE SCALE GENOMIC DNA]</scope>
    <source>
        <strain evidence="2">DSM 15518</strain>
    </source>
</reference>
<dbReference type="Proteomes" id="UP000242497">
    <property type="component" value="Unassembled WGS sequence"/>
</dbReference>
<organism evidence="1 2">
    <name type="scientific">Tepidibacter formicigenes DSM 15518</name>
    <dbReference type="NCBI Taxonomy" id="1123349"/>
    <lineage>
        <taxon>Bacteria</taxon>
        <taxon>Bacillati</taxon>
        <taxon>Bacillota</taxon>
        <taxon>Clostridia</taxon>
        <taxon>Peptostreptococcales</taxon>
        <taxon>Peptostreptococcaceae</taxon>
        <taxon>Tepidibacter</taxon>
    </lineage>
</organism>
<dbReference type="STRING" id="1123349.SAMN02744037_01139"/>
<dbReference type="OrthoDB" id="5507507at2"/>
<gene>
    <name evidence="1" type="ORF">SAMN02744037_01139</name>
</gene>
<name>A0A1M6N1Y8_9FIRM</name>
<proteinExistence type="predicted"/>
<accession>A0A1M6N1Y8</accession>
<dbReference type="Pfam" id="PF03415">
    <property type="entry name" value="Peptidase_C11"/>
    <property type="match status" value="1"/>
</dbReference>